<organism evidence="4">
    <name type="scientific">Candidatus Kentrum sp. FM</name>
    <dbReference type="NCBI Taxonomy" id="2126340"/>
    <lineage>
        <taxon>Bacteria</taxon>
        <taxon>Pseudomonadati</taxon>
        <taxon>Pseudomonadota</taxon>
        <taxon>Gammaproteobacteria</taxon>
        <taxon>Candidatus Kentrum</taxon>
    </lineage>
</organism>
<gene>
    <name evidence="3" type="ORF">BECKFM1743A_GA0114220_108862</name>
    <name evidence="4" type="ORF">BECKFM1743B_GA0114221_108782</name>
    <name evidence="2" type="ORF">BECKFM1743C_GA0114222_108782</name>
</gene>
<evidence type="ECO:0000313" key="2">
    <source>
        <dbReference type="EMBL" id="VFJ75768.1"/>
    </source>
</evidence>
<evidence type="ECO:0000313" key="4">
    <source>
        <dbReference type="EMBL" id="VFK22724.1"/>
    </source>
</evidence>
<dbReference type="EMBL" id="CAADFA010000878">
    <property type="protein sequence ID" value="VFJ75768.1"/>
    <property type="molecule type" value="Genomic_DNA"/>
</dbReference>
<evidence type="ECO:0000256" key="1">
    <source>
        <dbReference type="SAM" id="Phobius"/>
    </source>
</evidence>
<keyword evidence="1" id="KW-1133">Transmembrane helix</keyword>
<keyword evidence="1" id="KW-0472">Membrane</keyword>
<keyword evidence="1" id="KW-0812">Transmembrane</keyword>
<dbReference type="EMBL" id="CAADEZ010000886">
    <property type="protein sequence ID" value="VFJ75896.1"/>
    <property type="molecule type" value="Genomic_DNA"/>
</dbReference>
<sequence>MFVDILFVVITAFIAWHGLTWRDEAGESDTVRLLFGAIALLFCLRVLFVDIFRVF</sequence>
<proteinExistence type="predicted"/>
<protein>
    <submittedName>
        <fullName evidence="4">Uncharacterized protein</fullName>
    </submittedName>
</protein>
<dbReference type="AlphaFoldDB" id="A0A450X094"/>
<reference evidence="4" key="1">
    <citation type="submission" date="2019-02" db="EMBL/GenBank/DDBJ databases">
        <authorList>
            <person name="Gruber-Vodicka R. H."/>
            <person name="Seah K. B. B."/>
        </authorList>
    </citation>
    <scope>NUCLEOTIDE SEQUENCE</scope>
    <source>
        <strain evidence="3">BECK_BZ163</strain>
        <strain evidence="4">BECK_BZ164</strain>
        <strain evidence="2">BECK_BZ165</strain>
    </source>
</reference>
<dbReference type="EMBL" id="CAADFL010000878">
    <property type="protein sequence ID" value="VFK22724.1"/>
    <property type="molecule type" value="Genomic_DNA"/>
</dbReference>
<name>A0A450X094_9GAMM</name>
<accession>A0A450X094</accession>
<evidence type="ECO:0000313" key="3">
    <source>
        <dbReference type="EMBL" id="VFJ75896.1"/>
    </source>
</evidence>
<feature type="transmembrane region" description="Helical" evidence="1">
    <location>
        <begin position="32"/>
        <end position="52"/>
    </location>
</feature>